<dbReference type="Proteomes" id="UP000694413">
    <property type="component" value="Unassembled WGS sequence"/>
</dbReference>
<keyword evidence="2" id="KW-0472">Membrane</keyword>
<dbReference type="Ensembl" id="ENSZALT00000005062.1">
    <property type="protein sequence ID" value="ENSZALP00000003112.1"/>
    <property type="gene ID" value="ENSZALG00000003188.1"/>
</dbReference>
<name>A0A8D2M8B5_ZONAL</name>
<proteinExistence type="predicted"/>
<evidence type="ECO:0000256" key="2">
    <source>
        <dbReference type="SAM" id="Phobius"/>
    </source>
</evidence>
<evidence type="ECO:0000256" key="1">
    <source>
        <dbReference type="SAM" id="MobiDB-lite"/>
    </source>
</evidence>
<sequence length="108" mass="11557">MSVELYYFYILFISRSIFFWGIVCVHGVSLGDAHRVLTAGTRCQRSLTRVLGHGARRAGCGLLVCWFVLWHGHSKAPPKSPAKATPAPAAPAAAKGSPKSPAEAKTPP</sequence>
<evidence type="ECO:0000313" key="3">
    <source>
        <dbReference type="Ensembl" id="ENSZALP00000003112.1"/>
    </source>
</evidence>
<keyword evidence="2" id="KW-0812">Transmembrane</keyword>
<feature type="region of interest" description="Disordered" evidence="1">
    <location>
        <begin position="74"/>
        <end position="108"/>
    </location>
</feature>
<evidence type="ECO:0000313" key="4">
    <source>
        <dbReference type="Proteomes" id="UP000694413"/>
    </source>
</evidence>
<reference evidence="3" key="2">
    <citation type="submission" date="2025-09" db="UniProtKB">
        <authorList>
            <consortium name="Ensembl"/>
        </authorList>
    </citation>
    <scope>IDENTIFICATION</scope>
</reference>
<organism evidence="3 4">
    <name type="scientific">Zonotrichia albicollis</name>
    <name type="common">White-throated sparrow</name>
    <name type="synonym">Fringilla albicollis</name>
    <dbReference type="NCBI Taxonomy" id="44394"/>
    <lineage>
        <taxon>Eukaryota</taxon>
        <taxon>Metazoa</taxon>
        <taxon>Chordata</taxon>
        <taxon>Craniata</taxon>
        <taxon>Vertebrata</taxon>
        <taxon>Euteleostomi</taxon>
        <taxon>Archelosauria</taxon>
        <taxon>Archosauria</taxon>
        <taxon>Dinosauria</taxon>
        <taxon>Saurischia</taxon>
        <taxon>Theropoda</taxon>
        <taxon>Coelurosauria</taxon>
        <taxon>Aves</taxon>
        <taxon>Neognathae</taxon>
        <taxon>Neoaves</taxon>
        <taxon>Telluraves</taxon>
        <taxon>Australaves</taxon>
        <taxon>Passeriformes</taxon>
        <taxon>Passerellidae</taxon>
        <taxon>Zonotrichia</taxon>
    </lineage>
</organism>
<keyword evidence="4" id="KW-1185">Reference proteome</keyword>
<accession>A0A8D2M8B5</accession>
<dbReference type="AlphaFoldDB" id="A0A8D2M8B5"/>
<feature type="transmembrane region" description="Helical" evidence="2">
    <location>
        <begin position="6"/>
        <end position="28"/>
    </location>
</feature>
<reference evidence="3" key="1">
    <citation type="submission" date="2025-08" db="UniProtKB">
        <authorList>
            <consortium name="Ensembl"/>
        </authorList>
    </citation>
    <scope>IDENTIFICATION</scope>
</reference>
<protein>
    <submittedName>
        <fullName evidence="3">Uncharacterized protein</fullName>
    </submittedName>
</protein>
<keyword evidence="2" id="KW-1133">Transmembrane helix</keyword>
<feature type="compositionally biased region" description="Low complexity" evidence="1">
    <location>
        <begin position="75"/>
        <end position="108"/>
    </location>
</feature>